<sequence length="136" mass="13885">MKDKNRAVRILAAWILAAGAVLVGTSAAGTAWAGGEAVAERSSYLCGLGASTPATSGNTISGIGSRTGCGGTVTLTVQVRKHRPAWPDKVVAEASRTGFRNSSFSADGRCDGNGTYFTETRSSSGNKLASGRANRC</sequence>
<protein>
    <submittedName>
        <fullName evidence="2">Uncharacterized protein</fullName>
    </submittedName>
</protein>
<accession>A0A1V3C6B1</accession>
<dbReference type="OrthoDB" id="3429558at2"/>
<comment type="caution">
    <text evidence="2">The sequence shown here is derived from an EMBL/GenBank/DDBJ whole genome shotgun (WGS) entry which is preliminary data.</text>
</comment>
<reference evidence="3" key="1">
    <citation type="submission" date="2016-08" db="EMBL/GenBank/DDBJ databases">
        <authorList>
            <person name="Tokovenko B."/>
            <person name="Kalinowski J."/>
        </authorList>
    </citation>
    <scope>NUCLEOTIDE SEQUENCE [LARGE SCALE GENOMIC DNA]</scope>
    <source>
        <strain evidence="3">UTMC102</strain>
    </source>
</reference>
<proteinExistence type="predicted"/>
<keyword evidence="1" id="KW-0732">Signal</keyword>
<keyword evidence="3" id="KW-1185">Reference proteome</keyword>
<gene>
    <name evidence="2" type="ORF">NOSIN_22920</name>
</gene>
<feature type="chain" id="PRO_5013183310" evidence="1">
    <location>
        <begin position="34"/>
        <end position="136"/>
    </location>
</feature>
<evidence type="ECO:0000256" key="1">
    <source>
        <dbReference type="SAM" id="SignalP"/>
    </source>
</evidence>
<name>A0A1V3C6B1_9ACTN</name>
<evidence type="ECO:0000313" key="3">
    <source>
        <dbReference type="Proteomes" id="UP000189004"/>
    </source>
</evidence>
<feature type="signal peptide" evidence="1">
    <location>
        <begin position="1"/>
        <end position="33"/>
    </location>
</feature>
<evidence type="ECO:0000313" key="2">
    <source>
        <dbReference type="EMBL" id="OOC56324.1"/>
    </source>
</evidence>
<organism evidence="2 3">
    <name type="scientific">Nocardiopsis sinuspersici</name>
    <dbReference type="NCBI Taxonomy" id="501010"/>
    <lineage>
        <taxon>Bacteria</taxon>
        <taxon>Bacillati</taxon>
        <taxon>Actinomycetota</taxon>
        <taxon>Actinomycetes</taxon>
        <taxon>Streptosporangiales</taxon>
        <taxon>Nocardiopsidaceae</taxon>
        <taxon>Nocardiopsis</taxon>
    </lineage>
</organism>
<dbReference type="Proteomes" id="UP000189004">
    <property type="component" value="Unassembled WGS sequence"/>
</dbReference>
<dbReference type="STRING" id="501010.NOSIN_22920"/>
<dbReference type="AlphaFoldDB" id="A0A1V3C6B1"/>
<dbReference type="EMBL" id="MCOK01000001">
    <property type="protein sequence ID" value="OOC56324.1"/>
    <property type="molecule type" value="Genomic_DNA"/>
</dbReference>